<dbReference type="PANTHER" id="PTHR35789">
    <property type="entry name" value="SPORE GERMINATION PROTEIN B3"/>
    <property type="match status" value="1"/>
</dbReference>
<dbReference type="PROSITE" id="PS51257">
    <property type="entry name" value="PROKAR_LIPOPROTEIN"/>
    <property type="match status" value="1"/>
</dbReference>
<keyword evidence="7" id="KW-0449">Lipoprotein</keyword>
<feature type="domain" description="Spore germination protein N-terminal" evidence="9">
    <location>
        <begin position="31"/>
        <end position="195"/>
    </location>
</feature>
<dbReference type="Pfam" id="PF25198">
    <property type="entry name" value="Spore_GerAC_N"/>
    <property type="match status" value="1"/>
</dbReference>
<dbReference type="PANTHER" id="PTHR35789:SF1">
    <property type="entry name" value="SPORE GERMINATION PROTEIN B3"/>
    <property type="match status" value="1"/>
</dbReference>
<keyword evidence="6" id="KW-0564">Palmitate</keyword>
<evidence type="ECO:0000256" key="2">
    <source>
        <dbReference type="ARBA" id="ARBA00007886"/>
    </source>
</evidence>
<dbReference type="InterPro" id="IPR046953">
    <property type="entry name" value="Spore_GerAC-like_C"/>
</dbReference>
<reference evidence="10 11" key="1">
    <citation type="submission" date="2020-09" db="EMBL/GenBank/DDBJ databases">
        <title>Paenibacillus sp. CAU 1523 isolated from sand of Haeundae Beach.</title>
        <authorList>
            <person name="Kim W."/>
        </authorList>
    </citation>
    <scope>NUCLEOTIDE SEQUENCE [LARGE SCALE GENOMIC DNA]</scope>
    <source>
        <strain evidence="10 11">CAU 1523</strain>
    </source>
</reference>
<dbReference type="InterPro" id="IPR057336">
    <property type="entry name" value="GerAC_N"/>
</dbReference>
<accession>A0ABR9AXI7</accession>
<keyword evidence="11" id="KW-1185">Reference proteome</keyword>
<dbReference type="Gene3D" id="3.30.300.210">
    <property type="entry name" value="Nutrient germinant receptor protein C, domain 3"/>
    <property type="match status" value="1"/>
</dbReference>
<feature type="domain" description="Spore germination GerAC-like C-terminal" evidence="8">
    <location>
        <begin position="204"/>
        <end position="364"/>
    </location>
</feature>
<dbReference type="InterPro" id="IPR008844">
    <property type="entry name" value="Spore_GerAC-like"/>
</dbReference>
<protein>
    <submittedName>
        <fullName evidence="10">Ger(X)C family spore germination protein</fullName>
    </submittedName>
</protein>
<organism evidence="10 11">
    <name type="scientific">Paenibacillus arenosi</name>
    <dbReference type="NCBI Taxonomy" id="2774142"/>
    <lineage>
        <taxon>Bacteria</taxon>
        <taxon>Bacillati</taxon>
        <taxon>Bacillota</taxon>
        <taxon>Bacilli</taxon>
        <taxon>Bacillales</taxon>
        <taxon>Paenibacillaceae</taxon>
        <taxon>Paenibacillus</taxon>
    </lineage>
</organism>
<gene>
    <name evidence="10" type="ORF">IFO66_09900</name>
</gene>
<evidence type="ECO:0000313" key="11">
    <source>
        <dbReference type="Proteomes" id="UP000634529"/>
    </source>
</evidence>
<name>A0ABR9AXI7_9BACL</name>
<keyword evidence="4" id="KW-0732">Signal</keyword>
<dbReference type="InterPro" id="IPR038501">
    <property type="entry name" value="Spore_GerAC_C_sf"/>
</dbReference>
<evidence type="ECO:0000256" key="1">
    <source>
        <dbReference type="ARBA" id="ARBA00004635"/>
    </source>
</evidence>
<dbReference type="EMBL" id="JACYTN010000005">
    <property type="protein sequence ID" value="MBD8498611.1"/>
    <property type="molecule type" value="Genomic_DNA"/>
</dbReference>
<evidence type="ECO:0000256" key="6">
    <source>
        <dbReference type="ARBA" id="ARBA00023139"/>
    </source>
</evidence>
<comment type="similarity">
    <text evidence="2">Belongs to the GerABKC lipoprotein family.</text>
</comment>
<evidence type="ECO:0000259" key="9">
    <source>
        <dbReference type="Pfam" id="PF25198"/>
    </source>
</evidence>
<evidence type="ECO:0000313" key="10">
    <source>
        <dbReference type="EMBL" id="MBD8498611.1"/>
    </source>
</evidence>
<evidence type="ECO:0000256" key="7">
    <source>
        <dbReference type="ARBA" id="ARBA00023288"/>
    </source>
</evidence>
<comment type="caution">
    <text evidence="10">The sequence shown here is derived from an EMBL/GenBank/DDBJ whole genome shotgun (WGS) entry which is preliminary data.</text>
</comment>
<comment type="subcellular location">
    <subcellularLocation>
        <location evidence="1">Membrane</location>
        <topology evidence="1">Lipid-anchor</topology>
    </subcellularLocation>
</comment>
<dbReference type="NCBIfam" id="TIGR02887">
    <property type="entry name" value="spore_ger_x_C"/>
    <property type="match status" value="1"/>
</dbReference>
<keyword evidence="3" id="KW-0309">Germination</keyword>
<evidence type="ECO:0000256" key="3">
    <source>
        <dbReference type="ARBA" id="ARBA00022544"/>
    </source>
</evidence>
<sequence length="366" mass="41874">MNHNRLYLRSLLTLLVVILCASLLLTSCQTKRIINMSGFIQTVTIDKSDRPNEYFFGITFAELKADGKAKAVYMAYRASNFEEAYDHFIMQTRFTLVVGQVRNIIVGKALAEEGLVIPALSNLLLQPKFPITTRLMVYEGEARDFLKLGEDVTDFNLYRLVIKMQNFYKISISTVFNFVRDYIENGADPYSFIVKIKSKSASLSGSAVFSKQGKWVGTLSEQETLYMLMMRSPKFNTFIHLDKEEGNSPIPMTMQNAVSKRTIKVLETKPVPKIVITLHVKGTLDTTLSELTSDQQVQKSQVEQAMEKQITNTIRKLQQLQADPVGFGMFVRNKMAYEEWDDAKWPEMFKQAEIQCKVKFNLENKI</sequence>
<evidence type="ECO:0000259" key="8">
    <source>
        <dbReference type="Pfam" id="PF05504"/>
    </source>
</evidence>
<evidence type="ECO:0000256" key="5">
    <source>
        <dbReference type="ARBA" id="ARBA00023136"/>
    </source>
</evidence>
<dbReference type="RefSeq" id="WP_192024990.1">
    <property type="nucleotide sequence ID" value="NZ_JACYTN010000005.1"/>
</dbReference>
<dbReference type="Pfam" id="PF05504">
    <property type="entry name" value="Spore_GerAC"/>
    <property type="match status" value="1"/>
</dbReference>
<keyword evidence="5" id="KW-0472">Membrane</keyword>
<evidence type="ECO:0000256" key="4">
    <source>
        <dbReference type="ARBA" id="ARBA00022729"/>
    </source>
</evidence>
<dbReference type="Proteomes" id="UP000634529">
    <property type="component" value="Unassembled WGS sequence"/>
</dbReference>
<proteinExistence type="inferred from homology"/>